<feature type="domain" description="Transposase IS116/IS110/IS902 C-terminal" evidence="2">
    <location>
        <begin position="274"/>
        <end position="355"/>
    </location>
</feature>
<dbReference type="Pfam" id="PF01548">
    <property type="entry name" value="DEDD_Tnp_IS110"/>
    <property type="match status" value="1"/>
</dbReference>
<comment type="caution">
    <text evidence="3">The sequence shown here is derived from an EMBL/GenBank/DDBJ whole genome shotgun (WGS) entry which is preliminary data.</text>
</comment>
<dbReference type="AlphaFoldDB" id="A0ABC9U2A0"/>
<dbReference type="Pfam" id="PF02371">
    <property type="entry name" value="Transposase_20"/>
    <property type="match status" value="1"/>
</dbReference>
<accession>A0ABC9U2A0</accession>
<dbReference type="InterPro" id="IPR002525">
    <property type="entry name" value="Transp_IS110-like_N"/>
</dbReference>
<name>A0ABC9U2A0_CLOSY</name>
<dbReference type="PANTHER" id="PTHR33055:SF13">
    <property type="entry name" value="TRANSPOSASE"/>
    <property type="match status" value="1"/>
</dbReference>
<protein>
    <submittedName>
        <fullName evidence="3">Transposase, IS116/IS110/IS902 family</fullName>
    </submittedName>
</protein>
<feature type="domain" description="Transposase IS110-like N-terminal" evidence="1">
    <location>
        <begin position="25"/>
        <end position="170"/>
    </location>
</feature>
<dbReference type="Proteomes" id="UP000016491">
    <property type="component" value="Unassembled WGS sequence"/>
</dbReference>
<dbReference type="EMBL" id="AWSU01000053">
    <property type="protein sequence ID" value="ERI79807.1"/>
    <property type="molecule type" value="Genomic_DNA"/>
</dbReference>
<evidence type="ECO:0000259" key="2">
    <source>
        <dbReference type="Pfam" id="PF02371"/>
    </source>
</evidence>
<proteinExistence type="predicted"/>
<evidence type="ECO:0000259" key="1">
    <source>
        <dbReference type="Pfam" id="PF01548"/>
    </source>
</evidence>
<gene>
    <name evidence="3" type="ORF">CLOSYM_00660</name>
</gene>
<dbReference type="NCBIfam" id="NF033542">
    <property type="entry name" value="transpos_IS110"/>
    <property type="match status" value="1"/>
</dbReference>
<dbReference type="InterPro" id="IPR047650">
    <property type="entry name" value="Transpos_IS110"/>
</dbReference>
<organism evidence="3 4">
    <name type="scientific">[Clostridium] symbiosum ATCC 14940</name>
    <dbReference type="NCBI Taxonomy" id="411472"/>
    <lineage>
        <taxon>Bacteria</taxon>
        <taxon>Bacillati</taxon>
        <taxon>Bacillota</taxon>
        <taxon>Clostridia</taxon>
        <taxon>Lachnospirales</taxon>
        <taxon>Lachnospiraceae</taxon>
        <taxon>Otoolea</taxon>
    </lineage>
</organism>
<reference evidence="3 4" key="1">
    <citation type="submission" date="2013-07" db="EMBL/GenBank/DDBJ databases">
        <authorList>
            <person name="Weinstock G."/>
            <person name="Sodergren E."/>
            <person name="Wylie T."/>
            <person name="Fulton L."/>
            <person name="Fulton R."/>
            <person name="Fronick C."/>
            <person name="O'Laughlin M."/>
            <person name="Godfrey J."/>
            <person name="Miner T."/>
            <person name="Herter B."/>
            <person name="Appelbaum E."/>
            <person name="Cordes M."/>
            <person name="Lek S."/>
            <person name="Wollam A."/>
            <person name="Pepin K.H."/>
            <person name="Palsikar V.B."/>
            <person name="Mitreva M."/>
            <person name="Wilson R.K."/>
        </authorList>
    </citation>
    <scope>NUCLEOTIDE SEQUENCE [LARGE SCALE GENOMIC DNA]</scope>
    <source>
        <strain evidence="3 4">ATCC 14940</strain>
    </source>
</reference>
<sequence length="438" mass="50229">MTVTVAIPFYKVVILMMKLKYPICCGLDVHKNVIVATIVITNRDGVSEYRQKSFSTINSDIQKFHNWLIENNCYHVCMESTGKYWIPIFNYLEKDIEVCLTHPKYVKAIKGKKTDKKDSKWIADLYKFDLVRCSFIPPKDFRQLRELARYRFKLVCMKSSEKNRIQNCMTVSNVGIASVLSDPFGKTATEIMSYLLEHTADSIDEKAVRKLIKKEAKAKSDEIIEAIRGCNIETDQAKKLELALGHLEYLDGMITQTEVELYVRIKPYYEFVEFVSTMPGMTELSSTIVLAETGVDMNIFDDAKHLCSWCGLSPSNNESAGKKKSVRIAKAGAYLKPMMVQCALAAIKNKKQPYFAIKYGRIKKRRGHKKAIIAIARMMMVCIYHMVSEKKPFTPADYEELMKPQNHVERVVLNENNVFAYLESLGYDSSKLVKRNDN</sequence>
<dbReference type="PANTHER" id="PTHR33055">
    <property type="entry name" value="TRANSPOSASE FOR INSERTION SEQUENCE ELEMENT IS1111A"/>
    <property type="match status" value="1"/>
</dbReference>
<dbReference type="InterPro" id="IPR003346">
    <property type="entry name" value="Transposase_20"/>
</dbReference>
<evidence type="ECO:0000313" key="3">
    <source>
        <dbReference type="EMBL" id="ERI79807.1"/>
    </source>
</evidence>
<evidence type="ECO:0000313" key="4">
    <source>
        <dbReference type="Proteomes" id="UP000016491"/>
    </source>
</evidence>